<proteinExistence type="predicted"/>
<organism evidence="1 2">
    <name type="scientific">Colletotrichum scovillei</name>
    <dbReference type="NCBI Taxonomy" id="1209932"/>
    <lineage>
        <taxon>Eukaryota</taxon>
        <taxon>Fungi</taxon>
        <taxon>Dikarya</taxon>
        <taxon>Ascomycota</taxon>
        <taxon>Pezizomycotina</taxon>
        <taxon>Sordariomycetes</taxon>
        <taxon>Hypocreomycetidae</taxon>
        <taxon>Glomerellales</taxon>
        <taxon>Glomerellaceae</taxon>
        <taxon>Colletotrichum</taxon>
        <taxon>Colletotrichum acutatum species complex</taxon>
    </lineage>
</organism>
<evidence type="ECO:0000313" key="2">
    <source>
        <dbReference type="Proteomes" id="UP000699042"/>
    </source>
</evidence>
<dbReference type="EMBL" id="JAESDN010000003">
    <property type="protein sequence ID" value="KAG7054085.1"/>
    <property type="molecule type" value="Genomic_DNA"/>
</dbReference>
<accession>A0A9P7UKM0</accession>
<reference evidence="1" key="1">
    <citation type="submission" date="2021-05" db="EMBL/GenBank/DDBJ databases">
        <title>Comparative genomics of three Colletotrichum scovillei strains and genetic complementation revealed genes involved fungal growth and virulence on chili pepper.</title>
        <authorList>
            <person name="Hsieh D.-K."/>
            <person name="Chuang S.-C."/>
            <person name="Chen C.-Y."/>
            <person name="Chao Y.-T."/>
            <person name="Lu M.-Y.J."/>
            <person name="Lee M.-H."/>
            <person name="Shih M.-C."/>
        </authorList>
    </citation>
    <scope>NUCLEOTIDE SEQUENCE</scope>
    <source>
        <strain evidence="1">Coll-153</strain>
    </source>
</reference>
<sequence length="67" mass="6895">GRSKAAIATGNLGEGASRGCLGEASQSSVVTIEVASSVICQSVRVAPSPVCGLSLKMHARQIARHWF</sequence>
<name>A0A9P7UKM0_9PEZI</name>
<feature type="non-terminal residue" evidence="1">
    <location>
        <position position="1"/>
    </location>
</feature>
<dbReference type="AlphaFoldDB" id="A0A9P7UKM0"/>
<dbReference type="Proteomes" id="UP000699042">
    <property type="component" value="Unassembled WGS sequence"/>
</dbReference>
<protein>
    <submittedName>
        <fullName evidence="1">Uncharacterized protein</fullName>
    </submittedName>
</protein>
<keyword evidence="2" id="KW-1185">Reference proteome</keyword>
<comment type="caution">
    <text evidence="1">The sequence shown here is derived from an EMBL/GenBank/DDBJ whole genome shotgun (WGS) entry which is preliminary data.</text>
</comment>
<evidence type="ECO:0000313" key="1">
    <source>
        <dbReference type="EMBL" id="KAG7054085.1"/>
    </source>
</evidence>
<feature type="non-terminal residue" evidence="1">
    <location>
        <position position="67"/>
    </location>
</feature>
<gene>
    <name evidence="1" type="ORF">JMJ77_001157</name>
</gene>